<dbReference type="RefSeq" id="WP_169297419.1">
    <property type="nucleotide sequence ID" value="NZ_JABBNI010000014.1"/>
</dbReference>
<organism evidence="7 8">
    <name type="scientific">Clostridium muellerianum</name>
    <dbReference type="NCBI Taxonomy" id="2716538"/>
    <lineage>
        <taxon>Bacteria</taxon>
        <taxon>Bacillati</taxon>
        <taxon>Bacillota</taxon>
        <taxon>Clostridia</taxon>
        <taxon>Eubacteriales</taxon>
        <taxon>Clostridiaceae</taxon>
        <taxon>Clostridium</taxon>
    </lineage>
</organism>
<dbReference type="InterPro" id="IPR047939">
    <property type="entry name" value="BREX_1_PglX"/>
</dbReference>
<evidence type="ECO:0000256" key="2">
    <source>
        <dbReference type="ARBA" id="ARBA00022603"/>
    </source>
</evidence>
<evidence type="ECO:0000313" key="7">
    <source>
        <dbReference type="EMBL" id="NMM62826.1"/>
    </source>
</evidence>
<dbReference type="InterPro" id="IPR011639">
    <property type="entry name" value="MethylTrfase_TaqI-like_dom"/>
</dbReference>
<dbReference type="Proteomes" id="UP000537131">
    <property type="component" value="Unassembled WGS sequence"/>
</dbReference>
<dbReference type="InterPro" id="IPR002052">
    <property type="entry name" value="DNA_methylase_N6_adenine_CS"/>
</dbReference>
<reference evidence="7 8" key="1">
    <citation type="submission" date="2020-04" db="EMBL/GenBank/DDBJ databases">
        <authorList>
            <person name="Doyle D.A."/>
        </authorList>
    </citation>
    <scope>NUCLEOTIDE SEQUENCE [LARGE SCALE GENOMIC DNA]</scope>
    <source>
        <strain evidence="7 8">P21</strain>
    </source>
</reference>
<evidence type="ECO:0000256" key="4">
    <source>
        <dbReference type="ARBA" id="ARBA00022691"/>
    </source>
</evidence>
<dbReference type="InterPro" id="IPR029063">
    <property type="entry name" value="SAM-dependent_MTases_sf"/>
</dbReference>
<name>A0A7Y0EG88_9CLOT</name>
<dbReference type="GO" id="GO:0032259">
    <property type="term" value="P:methylation"/>
    <property type="evidence" value="ECO:0007669"/>
    <property type="project" value="UniProtKB-KW"/>
</dbReference>
<keyword evidence="2 7" id="KW-0489">Methyltransferase</keyword>
<proteinExistence type="predicted"/>
<dbReference type="NCBIfam" id="NF033452">
    <property type="entry name" value="BREX_1_MTaseX"/>
    <property type="match status" value="1"/>
</dbReference>
<dbReference type="PANTHER" id="PTHR33841">
    <property type="entry name" value="DNA METHYLTRANSFERASE YEEA-RELATED"/>
    <property type="match status" value="1"/>
</dbReference>
<dbReference type="GO" id="GO:0009007">
    <property type="term" value="F:site-specific DNA-methyltransferase (adenine-specific) activity"/>
    <property type="evidence" value="ECO:0007669"/>
    <property type="project" value="UniProtKB-EC"/>
</dbReference>
<feature type="domain" description="Type II methyltransferase M.TaqI-like" evidence="6">
    <location>
        <begin position="391"/>
        <end position="649"/>
    </location>
</feature>
<dbReference type="InterPro" id="IPR050953">
    <property type="entry name" value="N4_N6_ade-DNA_methylase"/>
</dbReference>
<evidence type="ECO:0000313" key="8">
    <source>
        <dbReference type="Proteomes" id="UP000537131"/>
    </source>
</evidence>
<evidence type="ECO:0000256" key="5">
    <source>
        <dbReference type="ARBA" id="ARBA00047942"/>
    </source>
</evidence>
<comment type="caution">
    <text evidence="7">The sequence shown here is derived from an EMBL/GenBank/DDBJ whole genome shotgun (WGS) entry which is preliminary data.</text>
</comment>
<comment type="catalytic activity">
    <reaction evidence="5">
        <text>a 2'-deoxyadenosine in DNA + S-adenosyl-L-methionine = an N(6)-methyl-2'-deoxyadenosine in DNA + S-adenosyl-L-homocysteine + H(+)</text>
        <dbReference type="Rhea" id="RHEA:15197"/>
        <dbReference type="Rhea" id="RHEA-COMP:12418"/>
        <dbReference type="Rhea" id="RHEA-COMP:12419"/>
        <dbReference type="ChEBI" id="CHEBI:15378"/>
        <dbReference type="ChEBI" id="CHEBI:57856"/>
        <dbReference type="ChEBI" id="CHEBI:59789"/>
        <dbReference type="ChEBI" id="CHEBI:90615"/>
        <dbReference type="ChEBI" id="CHEBI:90616"/>
        <dbReference type="EC" id="2.1.1.72"/>
    </reaction>
</comment>
<dbReference type="PROSITE" id="PS00092">
    <property type="entry name" value="N6_MTASE"/>
    <property type="match status" value="1"/>
</dbReference>
<dbReference type="SUPFAM" id="SSF53335">
    <property type="entry name" value="S-adenosyl-L-methionine-dependent methyltransferases"/>
    <property type="match status" value="1"/>
</dbReference>
<dbReference type="Pfam" id="PF07669">
    <property type="entry name" value="Eco57I"/>
    <property type="match status" value="1"/>
</dbReference>
<dbReference type="GO" id="GO:0006304">
    <property type="term" value="P:DNA modification"/>
    <property type="evidence" value="ECO:0007669"/>
    <property type="project" value="InterPro"/>
</dbReference>
<keyword evidence="8" id="KW-1185">Reference proteome</keyword>
<dbReference type="PANTHER" id="PTHR33841:SF1">
    <property type="entry name" value="DNA METHYLTRANSFERASE A"/>
    <property type="match status" value="1"/>
</dbReference>
<keyword evidence="4" id="KW-0949">S-adenosyl-L-methionine</keyword>
<accession>A0A7Y0EG88</accession>
<evidence type="ECO:0000256" key="1">
    <source>
        <dbReference type="ARBA" id="ARBA00011900"/>
    </source>
</evidence>
<gene>
    <name evidence="7" type="primary">pglX</name>
    <name evidence="7" type="ORF">HBE96_08960</name>
</gene>
<dbReference type="EMBL" id="JABBNI010000014">
    <property type="protein sequence ID" value="NMM62826.1"/>
    <property type="molecule type" value="Genomic_DNA"/>
</dbReference>
<dbReference type="Gene3D" id="3.40.50.150">
    <property type="entry name" value="Vaccinia Virus protein VP39"/>
    <property type="match status" value="1"/>
</dbReference>
<protein>
    <recommendedName>
        <fullName evidence="1">site-specific DNA-methyltransferase (adenine-specific)</fullName>
        <ecNumber evidence="1">2.1.1.72</ecNumber>
    </recommendedName>
</protein>
<sequence length="1301" mass="152692">MNKTKVKSFSVWARRNLIKETVYRAFKIGIEKDSIKEIEEVKGGFKLKEKEEIIEFPVRYRKSLIEEIEKKGFEEVMEEVACIWFFRFVVLRYMEVNNYLPGKVRVLSSKVPGKIEPDVLSKVYDLSEELHLNMEKVDTLIGSNTKDSIEEDSIKNKEDIIKLYKYILIKECNKLGRIIPEIFQINNDYSEILLPDNLLQEDSIIRKLVENIEEQYLKEEKGIGKIEIIGWMYQYYISEKKDEVFAGLKENIKIEKENIPAATQLFTPKWIVKYMVENSLGRLWLDKFKGSNIQYSVNENENSSSKNSNVNLKLLKEKWKYYLEESNEEQEVEDLGETRKYENNLSPENIKVLDPCMGSGHILVYAFDLLYEIYISAGYIEREIPRLILKNNIYGLDIDSKVAKLASFALKMKARYYDKELFTVLEKDQITLNICSIEESNEMTSEAIDYFCRSQIAKKDKKQKVQTLQNIVKVSKISAGENKLKVEDDSFTEDVHYLINIFKDAKEYGSILEVRKINFQALEDRIEEIKKEDNFIFADYRKLILDKMPLLIKQGKIMSMKYDVVITNPPYMGLRGINAKLADFLICNFPISKYDLFSVYMEVCLRYSKKYGMVSLINQHSWMFLSSFIEFRQWLLNKSTFINILHLGARTFEENVGTIVQNAAYVSRNYCNYSYKTKVINLTGENSSEEKKVEFKKICNNTSNKGIYELTLNKLFIIPGKPFAYWVNENILNIFSSFQPLSEIAKPRQGMATSDNKRFLRHWFEVNINKIKFDAHNSEEAENSGRKWFPYNKGGEYRKWYGNNEFIINWENNGEEVKEYAAKLYKSYSRTIKNEKFYFKSGLTYTFISEDMGARYSQNGFIFDVAGSSIFFKDEEQSNIILALLCSKISKMFLDIMNPTYNIQVGDIKNIPVSKKLFSKNISYKIKNLVQENIDISKKEWDSLETSWNFKCHPFLLVKNGEIKGDSHKGNSILYNKYISYGFNVWKTFMDKQFQRLKDNEEELNRIFIDIYGMKDELTYQVCDRDITIRKADKQRDIKSFISFAVGCMFGRYSIDSKGIVYAGGKEAAISGNINNNYTKFESCKSSGSEQNIDNIIPITENEYFENDITLKFIDFVKILYGEETLEENLSFISDCIGKKSFETSRQCIRRYFLKDFYKDHLKMYKNKPIYWLFKSGKNEGFSALTYMHRYNEHTIENVRINYLHLIIEKYAEQINSLKSTACLENYSAKDINILKKNVEKVSKEMEECIEYEKVLKYLAGKKISINLDNGVKSNYERFQAVKFINFHGKEVKKDLFYKIK</sequence>
<dbReference type="GO" id="GO:0003676">
    <property type="term" value="F:nucleic acid binding"/>
    <property type="evidence" value="ECO:0007669"/>
    <property type="project" value="InterPro"/>
</dbReference>
<evidence type="ECO:0000256" key="3">
    <source>
        <dbReference type="ARBA" id="ARBA00022679"/>
    </source>
</evidence>
<evidence type="ECO:0000259" key="6">
    <source>
        <dbReference type="Pfam" id="PF07669"/>
    </source>
</evidence>
<keyword evidence="3 7" id="KW-0808">Transferase</keyword>
<reference evidence="7 8" key="2">
    <citation type="submission" date="2020-06" db="EMBL/GenBank/DDBJ databases">
        <title>Complete Genome Sequence of Clostridium muelleri sp. nov. P21T, an Acid-Alcohol Producing Acetogen Isolated from Old Hay.</title>
        <authorList>
            <person name="Duncan K.E."/>
            <person name="Tanner R.S."/>
        </authorList>
    </citation>
    <scope>NUCLEOTIDE SEQUENCE [LARGE SCALE GENOMIC DNA]</scope>
    <source>
        <strain evidence="7 8">P21</strain>
    </source>
</reference>
<dbReference type="EC" id="2.1.1.72" evidence="1"/>